<keyword evidence="6" id="KW-0333">Golgi apparatus</keyword>
<dbReference type="GO" id="GO:0005905">
    <property type="term" value="C:clathrin-coated pit"/>
    <property type="evidence" value="ECO:0007669"/>
    <property type="project" value="UniProtKB-SubCell"/>
</dbReference>
<dbReference type="EMBL" id="VEPZ02001051">
    <property type="protein sequence ID" value="KAE8697373.1"/>
    <property type="molecule type" value="Genomic_DNA"/>
</dbReference>
<dbReference type="GO" id="GO:0006897">
    <property type="term" value="P:endocytosis"/>
    <property type="evidence" value="ECO:0007669"/>
    <property type="project" value="UniProtKB-KW"/>
</dbReference>
<protein>
    <submittedName>
        <fullName evidence="12">Clathrin assembly protein</fullName>
    </submittedName>
</protein>
<comment type="similarity">
    <text evidence="4">Belongs to the GEM family.</text>
</comment>
<evidence type="ECO:0000256" key="8">
    <source>
        <dbReference type="ARBA" id="ARBA00023176"/>
    </source>
</evidence>
<keyword evidence="5" id="KW-0254">Endocytosis</keyword>
<dbReference type="InterPro" id="IPR004182">
    <property type="entry name" value="GRAM"/>
</dbReference>
<sequence length="623" mass="68841">MGRIPILWDIIGIIKDKASQSKAALFSDPKTLSLHLALLRATTHDPFTLPDPRHLDALLASGHTSRAIVSTVVEALMDRLQTTRDASVALKCLITAHHIVKRGSFILQDQLSVYPSNGGRNYLKLSDFRDNTTSLTWELSSWVRWYALYLENLLQTSRILGFFISSNSSSADKDEEQEEKVSSLINSQLLNEINYLVNLTEQFSKMPDSSHADGNLLVEEVAGLVGEDYLSSINEVSIRVGEFKERLSCLSFSDSVELVLGLKRLEDCKERLSALSQMKNVLFETVWHSISEIKDQIGNDKVYGGGGSLLSTGSIKNKVSESSRYGERVLKLADSVKFSSIRMEQLKTVAEPKSNSKKPPAEESNQKESDPAMDTEGFVMVSTTEPEVKEGKQTQNPRESQIQSEEMQSPNQTSSGSRKSVQLSPELVSESPASDHGVARENGHSERGIGEMGENSRRSREKSRGSGREHVAALPSLGEAAMGRIAQGTKVLAEGGYEKIFRQTFAMVPEEQLGNSFACYLSTTAGPVMGVLYVSTAKLAYCSDTPLSYKNATQTEWSYYKVVMPLHKLKSVNPSTSRLNSAEKYIQVVSVDGHEFWFMGFLNYDGAVTFLKEALQLHSSQSS</sequence>
<feature type="region of interest" description="Disordered" evidence="10">
    <location>
        <begin position="347"/>
        <end position="470"/>
    </location>
</feature>
<dbReference type="InterPro" id="IPR013809">
    <property type="entry name" value="ENTH"/>
</dbReference>
<dbReference type="Pfam" id="PF07651">
    <property type="entry name" value="ANTH"/>
    <property type="match status" value="1"/>
</dbReference>
<dbReference type="Gene3D" id="2.30.29.30">
    <property type="entry name" value="Pleckstrin-homology domain (PH domain)/Phosphotyrosine-binding domain (PTB)"/>
    <property type="match status" value="1"/>
</dbReference>
<dbReference type="Pfam" id="PF02893">
    <property type="entry name" value="GRAM"/>
    <property type="match status" value="1"/>
</dbReference>
<accession>A0A6A3A049</accession>
<evidence type="ECO:0000256" key="2">
    <source>
        <dbReference type="ARBA" id="ARBA00004555"/>
    </source>
</evidence>
<dbReference type="PANTHER" id="PTHR31969">
    <property type="entry name" value="GEM-LIKE PROTEIN 2"/>
    <property type="match status" value="1"/>
</dbReference>
<evidence type="ECO:0000256" key="7">
    <source>
        <dbReference type="ARBA" id="ARBA00023136"/>
    </source>
</evidence>
<dbReference type="AlphaFoldDB" id="A0A6A3A049"/>
<dbReference type="InterPro" id="IPR037848">
    <property type="entry name" value="GEM-like"/>
</dbReference>
<evidence type="ECO:0000256" key="4">
    <source>
        <dbReference type="ARBA" id="ARBA00009414"/>
    </source>
</evidence>
<feature type="domain" description="ENTH" evidence="11">
    <location>
        <begin position="26"/>
        <end position="164"/>
    </location>
</feature>
<dbReference type="CDD" id="cd13222">
    <property type="entry name" value="PH-GRAM_GEM"/>
    <property type="match status" value="1"/>
</dbReference>
<comment type="caution">
    <text evidence="12">The sequence shown here is derived from an EMBL/GenBank/DDBJ whole genome shotgun (WGS) entry which is preliminary data.</text>
</comment>
<dbReference type="SMART" id="SM00568">
    <property type="entry name" value="GRAM"/>
    <property type="match status" value="1"/>
</dbReference>
<keyword evidence="7" id="KW-0472">Membrane</keyword>
<organism evidence="12 13">
    <name type="scientific">Hibiscus syriacus</name>
    <name type="common">Rose of Sharon</name>
    <dbReference type="NCBI Taxonomy" id="106335"/>
    <lineage>
        <taxon>Eukaryota</taxon>
        <taxon>Viridiplantae</taxon>
        <taxon>Streptophyta</taxon>
        <taxon>Embryophyta</taxon>
        <taxon>Tracheophyta</taxon>
        <taxon>Spermatophyta</taxon>
        <taxon>Magnoliopsida</taxon>
        <taxon>eudicotyledons</taxon>
        <taxon>Gunneridae</taxon>
        <taxon>Pentapetalae</taxon>
        <taxon>rosids</taxon>
        <taxon>malvids</taxon>
        <taxon>Malvales</taxon>
        <taxon>Malvaceae</taxon>
        <taxon>Malvoideae</taxon>
        <taxon>Hibiscus</taxon>
    </lineage>
</organism>
<feature type="compositionally biased region" description="Polar residues" evidence="10">
    <location>
        <begin position="393"/>
        <end position="423"/>
    </location>
</feature>
<dbReference type="GO" id="GO:0005794">
    <property type="term" value="C:Golgi apparatus"/>
    <property type="evidence" value="ECO:0007669"/>
    <property type="project" value="UniProtKB-SubCell"/>
</dbReference>
<dbReference type="Gene3D" id="1.25.40.90">
    <property type="match status" value="1"/>
</dbReference>
<dbReference type="CDD" id="cd16987">
    <property type="entry name" value="ANTH_N_AP180_plant"/>
    <property type="match status" value="1"/>
</dbReference>
<gene>
    <name evidence="12" type="ORF">F3Y22_tig00110621pilonHSYRG00152</name>
</gene>
<feature type="compositionally biased region" description="Basic and acidic residues" evidence="10">
    <location>
        <begin position="359"/>
        <end position="370"/>
    </location>
</feature>
<comment type="subcellular location">
    <subcellularLocation>
        <location evidence="1">Cytoplasmic vesicle</location>
        <location evidence="1">Clathrin-coated vesicle</location>
    </subcellularLocation>
    <subcellularLocation>
        <location evidence="2">Golgi apparatus</location>
    </subcellularLocation>
    <subcellularLocation>
        <location evidence="3">Membrane</location>
        <location evidence="3">Clathrin-coated pit</location>
    </subcellularLocation>
</comment>
<dbReference type="InterPro" id="IPR048050">
    <property type="entry name" value="ANTH_N_plant"/>
</dbReference>
<dbReference type="SMART" id="SM00273">
    <property type="entry name" value="ENTH"/>
    <property type="match status" value="1"/>
</dbReference>
<dbReference type="SUPFAM" id="SSF48464">
    <property type="entry name" value="ENTH/VHS domain"/>
    <property type="match status" value="1"/>
</dbReference>
<evidence type="ECO:0000256" key="5">
    <source>
        <dbReference type="ARBA" id="ARBA00022583"/>
    </source>
</evidence>
<dbReference type="InterPro" id="IPR011417">
    <property type="entry name" value="ANTH_dom"/>
</dbReference>
<evidence type="ECO:0000259" key="11">
    <source>
        <dbReference type="PROSITE" id="PS50942"/>
    </source>
</evidence>
<reference evidence="12" key="1">
    <citation type="submission" date="2019-09" db="EMBL/GenBank/DDBJ databases">
        <title>Draft genome information of white flower Hibiscus syriacus.</title>
        <authorList>
            <person name="Kim Y.-M."/>
        </authorList>
    </citation>
    <scope>NUCLEOTIDE SEQUENCE [LARGE SCALE GENOMIC DNA]</scope>
    <source>
        <strain evidence="12">YM2019G1</strain>
    </source>
</reference>
<dbReference type="PROSITE" id="PS50942">
    <property type="entry name" value="ENTH"/>
    <property type="match status" value="1"/>
</dbReference>
<proteinExistence type="inferred from homology"/>
<evidence type="ECO:0000256" key="3">
    <source>
        <dbReference type="ARBA" id="ARBA00004600"/>
    </source>
</evidence>
<evidence type="ECO:0000256" key="6">
    <source>
        <dbReference type="ARBA" id="ARBA00023034"/>
    </source>
</evidence>
<dbReference type="GO" id="GO:0005543">
    <property type="term" value="F:phospholipid binding"/>
    <property type="evidence" value="ECO:0007669"/>
    <property type="project" value="InterPro"/>
</dbReference>
<evidence type="ECO:0000256" key="10">
    <source>
        <dbReference type="SAM" id="MobiDB-lite"/>
    </source>
</evidence>
<feature type="compositionally biased region" description="Basic and acidic residues" evidence="10">
    <location>
        <begin position="437"/>
        <end position="470"/>
    </location>
</feature>
<evidence type="ECO:0000313" key="12">
    <source>
        <dbReference type="EMBL" id="KAE8697373.1"/>
    </source>
</evidence>
<evidence type="ECO:0000256" key="9">
    <source>
        <dbReference type="ARBA" id="ARBA00023329"/>
    </source>
</evidence>
<dbReference type="InterPro" id="IPR011993">
    <property type="entry name" value="PH-like_dom_sf"/>
</dbReference>
<evidence type="ECO:0000313" key="13">
    <source>
        <dbReference type="Proteomes" id="UP000436088"/>
    </source>
</evidence>
<dbReference type="FunFam" id="1.25.40.90:FF:000035">
    <property type="entry name" value="Putative clathrin assembly protein At4g40080"/>
    <property type="match status" value="1"/>
</dbReference>
<dbReference type="InterPro" id="IPR008942">
    <property type="entry name" value="ENTH_VHS"/>
</dbReference>
<dbReference type="Proteomes" id="UP000436088">
    <property type="component" value="Unassembled WGS sequence"/>
</dbReference>
<name>A0A6A3A049_HIBSY</name>
<evidence type="ECO:0000256" key="1">
    <source>
        <dbReference type="ARBA" id="ARBA00004132"/>
    </source>
</evidence>
<dbReference type="GO" id="GO:0030136">
    <property type="term" value="C:clathrin-coated vesicle"/>
    <property type="evidence" value="ECO:0007669"/>
    <property type="project" value="UniProtKB-SubCell"/>
</dbReference>
<keyword evidence="8" id="KW-0168">Coated pit</keyword>
<keyword evidence="13" id="KW-1185">Reference proteome</keyword>
<keyword evidence="9" id="KW-0968">Cytoplasmic vesicle</keyword>